<evidence type="ECO:0000256" key="1">
    <source>
        <dbReference type="ARBA" id="ARBA00005165"/>
    </source>
</evidence>
<dbReference type="HAMAP" id="MF_00097">
    <property type="entry name" value="TMP_synthase"/>
    <property type="match status" value="1"/>
</dbReference>
<dbReference type="CDD" id="cd00564">
    <property type="entry name" value="TMP_TenI"/>
    <property type="match status" value="1"/>
</dbReference>
<comment type="similarity">
    <text evidence="9 10">Belongs to the thiamine-phosphate synthase family.</text>
</comment>
<feature type="binding site" evidence="9">
    <location>
        <position position="107"/>
    </location>
    <ligand>
        <name>Mg(2+)</name>
        <dbReference type="ChEBI" id="CHEBI:18420"/>
    </ligand>
</feature>
<keyword evidence="3 9" id="KW-0479">Metal-binding</keyword>
<feature type="binding site" evidence="9">
    <location>
        <position position="126"/>
    </location>
    <ligand>
        <name>4-amino-2-methyl-5-(diphosphooxymethyl)pyrimidine</name>
        <dbReference type="ChEBI" id="CHEBI:57841"/>
    </ligand>
</feature>
<comment type="catalytic activity">
    <reaction evidence="6 9 10">
        <text>4-methyl-5-(2-phosphooxyethyl)-thiazole + 4-amino-2-methyl-5-(diphosphooxymethyl)pyrimidine + H(+) = thiamine phosphate + diphosphate</text>
        <dbReference type="Rhea" id="RHEA:22328"/>
        <dbReference type="ChEBI" id="CHEBI:15378"/>
        <dbReference type="ChEBI" id="CHEBI:33019"/>
        <dbReference type="ChEBI" id="CHEBI:37575"/>
        <dbReference type="ChEBI" id="CHEBI:57841"/>
        <dbReference type="ChEBI" id="CHEBI:58296"/>
        <dbReference type="EC" id="2.5.1.3"/>
    </reaction>
</comment>
<reference evidence="13 14" key="1">
    <citation type="submission" date="2023-06" db="EMBL/GenBank/DDBJ databases">
        <title>Genome sequence of Methanimicrococcus sp. At1.</title>
        <authorList>
            <person name="Protasov E."/>
            <person name="Platt K."/>
            <person name="Poehlein A."/>
            <person name="Daniel R."/>
            <person name="Brune A."/>
        </authorList>
    </citation>
    <scope>NUCLEOTIDE SEQUENCE [LARGE SCALE GENOMIC DNA]</scope>
    <source>
        <strain evidence="13 14">At1</strain>
    </source>
</reference>
<evidence type="ECO:0000313" key="14">
    <source>
        <dbReference type="Proteomes" id="UP001272052"/>
    </source>
</evidence>
<dbReference type="Pfam" id="PF02581">
    <property type="entry name" value="TMP-TENI"/>
    <property type="match status" value="1"/>
</dbReference>
<feature type="binding site" evidence="9">
    <location>
        <position position="88"/>
    </location>
    <ligand>
        <name>Mg(2+)</name>
        <dbReference type="ChEBI" id="CHEBI:18420"/>
    </ligand>
</feature>
<evidence type="ECO:0000259" key="12">
    <source>
        <dbReference type="Pfam" id="PF02581"/>
    </source>
</evidence>
<evidence type="ECO:0000256" key="3">
    <source>
        <dbReference type="ARBA" id="ARBA00022723"/>
    </source>
</evidence>
<proteinExistence type="inferred from homology"/>
<evidence type="ECO:0000256" key="5">
    <source>
        <dbReference type="ARBA" id="ARBA00022977"/>
    </source>
</evidence>
<dbReference type="PANTHER" id="PTHR20857">
    <property type="entry name" value="THIAMINE-PHOSPHATE PYROPHOSPHORYLASE"/>
    <property type="match status" value="1"/>
</dbReference>
<keyword evidence="4 9" id="KW-0460">Magnesium</keyword>
<dbReference type="PANTHER" id="PTHR20857:SF23">
    <property type="entry name" value="THIAMINE BIOSYNTHETIC BIFUNCTIONAL ENZYME"/>
    <property type="match status" value="1"/>
</dbReference>
<dbReference type="SUPFAM" id="SSF51391">
    <property type="entry name" value="Thiamin phosphate synthase"/>
    <property type="match status" value="1"/>
</dbReference>
<keyword evidence="2 9" id="KW-0808">Transferase</keyword>
<dbReference type="InterPro" id="IPR013785">
    <property type="entry name" value="Aldolase_TIM"/>
</dbReference>
<dbReference type="RefSeq" id="WP_318785966.1">
    <property type="nucleotide sequence ID" value="NZ_JAWDKC010000019.1"/>
</dbReference>
<dbReference type="GO" id="GO:0004789">
    <property type="term" value="F:thiamine-phosphate diphosphorylase activity"/>
    <property type="evidence" value="ECO:0007669"/>
    <property type="project" value="UniProtKB-EC"/>
</dbReference>
<comment type="pathway">
    <text evidence="1 9 11">Cofactor biosynthesis; thiamine diphosphate biosynthesis; thiamine phosphate from 4-amino-2-methyl-5-diphosphomethylpyrimidine and 4-methyl-5-(2-phosphoethyl)-thiazole: step 1/1.</text>
</comment>
<feature type="binding site" evidence="9">
    <location>
        <begin position="200"/>
        <end position="201"/>
    </location>
    <ligand>
        <name>2-[(2R,5Z)-2-carboxy-4-methylthiazol-5(2H)-ylidene]ethyl phosphate</name>
        <dbReference type="ChEBI" id="CHEBI:62899"/>
    </ligand>
</feature>
<evidence type="ECO:0000256" key="4">
    <source>
        <dbReference type="ARBA" id="ARBA00022842"/>
    </source>
</evidence>
<feature type="binding site" evidence="9">
    <location>
        <position position="87"/>
    </location>
    <ligand>
        <name>4-amino-2-methyl-5-(diphosphooxymethyl)pyrimidine</name>
        <dbReference type="ChEBI" id="CHEBI:57841"/>
    </ligand>
</feature>
<comment type="catalytic activity">
    <reaction evidence="8 9 10">
        <text>2-[(2R,5Z)-2-carboxy-4-methylthiazol-5(2H)-ylidene]ethyl phosphate + 4-amino-2-methyl-5-(diphosphooxymethyl)pyrimidine + 2 H(+) = thiamine phosphate + CO2 + diphosphate</text>
        <dbReference type="Rhea" id="RHEA:47844"/>
        <dbReference type="ChEBI" id="CHEBI:15378"/>
        <dbReference type="ChEBI" id="CHEBI:16526"/>
        <dbReference type="ChEBI" id="CHEBI:33019"/>
        <dbReference type="ChEBI" id="CHEBI:37575"/>
        <dbReference type="ChEBI" id="CHEBI:57841"/>
        <dbReference type="ChEBI" id="CHEBI:62899"/>
        <dbReference type="EC" id="2.5.1.3"/>
    </reaction>
</comment>
<comment type="cofactor">
    <cofactor evidence="9">
        <name>Mg(2+)</name>
        <dbReference type="ChEBI" id="CHEBI:18420"/>
    </cofactor>
    <text evidence="9">Binds 1 Mg(2+) ion per subunit.</text>
</comment>
<dbReference type="Proteomes" id="UP001272052">
    <property type="component" value="Unassembled WGS sequence"/>
</dbReference>
<name>A0ABU3VQ50_9EURY</name>
<organism evidence="13 14">
    <name type="scientific">Methanimicrococcus hacksteinii</name>
    <dbReference type="NCBI Taxonomy" id="3028293"/>
    <lineage>
        <taxon>Archaea</taxon>
        <taxon>Methanobacteriati</taxon>
        <taxon>Methanobacteriota</taxon>
        <taxon>Stenosarchaea group</taxon>
        <taxon>Methanomicrobia</taxon>
        <taxon>Methanosarcinales</taxon>
        <taxon>Methanosarcinaceae</taxon>
        <taxon>Methanimicrococcus</taxon>
    </lineage>
</organism>
<evidence type="ECO:0000256" key="2">
    <source>
        <dbReference type="ARBA" id="ARBA00022679"/>
    </source>
</evidence>
<dbReference type="NCBIfam" id="TIGR00693">
    <property type="entry name" value="thiE"/>
    <property type="match status" value="1"/>
</dbReference>
<feature type="binding site" evidence="9">
    <location>
        <begin position="49"/>
        <end position="53"/>
    </location>
    <ligand>
        <name>4-amino-2-methyl-5-(diphosphooxymethyl)pyrimidine</name>
        <dbReference type="ChEBI" id="CHEBI:57841"/>
    </ligand>
</feature>
<feature type="binding site" evidence="9">
    <location>
        <position position="154"/>
    </location>
    <ligand>
        <name>4-amino-2-methyl-5-(diphosphooxymethyl)pyrimidine</name>
        <dbReference type="ChEBI" id="CHEBI:57841"/>
    </ligand>
</feature>
<keyword evidence="5 9" id="KW-0784">Thiamine biosynthesis</keyword>
<evidence type="ECO:0000256" key="6">
    <source>
        <dbReference type="ARBA" id="ARBA00047334"/>
    </source>
</evidence>
<dbReference type="EC" id="2.5.1.3" evidence="9"/>
<comment type="function">
    <text evidence="9">Condenses 4-methyl-5-(beta-hydroxyethyl)thiazole monophosphate (THZ-P) and 2-methyl-4-amino-5-hydroxymethyl pyrimidine pyrophosphate (HMP-PP) to form thiamine monophosphate (TMP).</text>
</comment>
<evidence type="ECO:0000256" key="8">
    <source>
        <dbReference type="ARBA" id="ARBA00047883"/>
    </source>
</evidence>
<evidence type="ECO:0000313" key="13">
    <source>
        <dbReference type="EMBL" id="MDV0445544.1"/>
    </source>
</evidence>
<dbReference type="InterPro" id="IPR034291">
    <property type="entry name" value="TMP_synthase"/>
</dbReference>
<dbReference type="EMBL" id="JAWDKC010000019">
    <property type="protein sequence ID" value="MDV0445544.1"/>
    <property type="molecule type" value="Genomic_DNA"/>
</dbReference>
<feature type="domain" description="Thiamine phosphate synthase/TenI" evidence="12">
    <location>
        <begin position="19"/>
        <end position="203"/>
    </location>
</feature>
<feature type="binding site" evidence="9">
    <location>
        <position position="180"/>
    </location>
    <ligand>
        <name>2-[(2R,5Z)-2-carboxy-4-methylthiazol-5(2H)-ylidene]ethyl phosphate</name>
        <dbReference type="ChEBI" id="CHEBI:62899"/>
    </ligand>
</feature>
<sequence>MTEEPAQYLVNKRKPDYSLYLVTDGSFCPPDQFLHQIEQAVLGGVTIVQLREKDASSLEFYEKALEVSALLKEMRSTSGRKIPFLINDRLDIALAVDADGLHVGQDDLPASVCRRFLGKDKILGVSVGSVEEAVQAEKDGADYLGVVAFQTGTKPEAVGALEIFEEIQKAVSIPIVAIGGINLETLPLLSGLKIDGAAVVSAIMGSDDAKEAAEKLYLQLNAAK</sequence>
<evidence type="ECO:0000256" key="9">
    <source>
        <dbReference type="HAMAP-Rule" id="MF_00097"/>
    </source>
</evidence>
<evidence type="ECO:0000256" key="10">
    <source>
        <dbReference type="RuleBase" id="RU003826"/>
    </source>
</evidence>
<dbReference type="Gene3D" id="3.20.20.70">
    <property type="entry name" value="Aldolase class I"/>
    <property type="match status" value="1"/>
</dbReference>
<protein>
    <recommendedName>
        <fullName evidence="9">Thiamine-phosphate synthase</fullName>
        <shortName evidence="9">TP synthase</shortName>
        <shortName evidence="9">TPS</shortName>
        <ecNumber evidence="9">2.5.1.3</ecNumber>
    </recommendedName>
    <alternativeName>
        <fullName evidence="9">Thiamine-phosphate pyrophosphorylase</fullName>
        <shortName evidence="9">TMP pyrophosphorylase</shortName>
        <shortName evidence="9">TMP-PPase</shortName>
    </alternativeName>
</protein>
<accession>A0ABU3VQ50</accession>
<dbReference type="InterPro" id="IPR036206">
    <property type="entry name" value="ThiamineP_synth_sf"/>
</dbReference>
<comment type="catalytic activity">
    <reaction evidence="7 9 10">
        <text>2-(2-carboxy-4-methylthiazol-5-yl)ethyl phosphate + 4-amino-2-methyl-5-(diphosphooxymethyl)pyrimidine + 2 H(+) = thiamine phosphate + CO2 + diphosphate</text>
        <dbReference type="Rhea" id="RHEA:47848"/>
        <dbReference type="ChEBI" id="CHEBI:15378"/>
        <dbReference type="ChEBI" id="CHEBI:16526"/>
        <dbReference type="ChEBI" id="CHEBI:33019"/>
        <dbReference type="ChEBI" id="CHEBI:37575"/>
        <dbReference type="ChEBI" id="CHEBI:57841"/>
        <dbReference type="ChEBI" id="CHEBI:62890"/>
        <dbReference type="EC" id="2.5.1.3"/>
    </reaction>
</comment>
<comment type="caution">
    <text evidence="13">The sequence shown here is derived from an EMBL/GenBank/DDBJ whole genome shotgun (WGS) entry which is preliminary data.</text>
</comment>
<evidence type="ECO:0000256" key="11">
    <source>
        <dbReference type="RuleBase" id="RU004253"/>
    </source>
</evidence>
<gene>
    <name evidence="9 13" type="primary">thiE</name>
    <name evidence="13" type="ORF">MmiAt1_11270</name>
</gene>
<keyword evidence="14" id="KW-1185">Reference proteome</keyword>
<dbReference type="InterPro" id="IPR022998">
    <property type="entry name" value="ThiamineP_synth_TenI"/>
</dbReference>
<feature type="binding site" evidence="9">
    <location>
        <begin position="151"/>
        <end position="153"/>
    </location>
    <ligand>
        <name>2-[(2R,5Z)-2-carboxy-4-methylthiazol-5(2H)-ylidene]ethyl phosphate</name>
        <dbReference type="ChEBI" id="CHEBI:62899"/>
    </ligand>
</feature>
<evidence type="ECO:0000256" key="7">
    <source>
        <dbReference type="ARBA" id="ARBA00047851"/>
    </source>
</evidence>